<dbReference type="STRING" id="1173027.Mic7113_3763"/>
<evidence type="ECO:0000313" key="2">
    <source>
        <dbReference type="Proteomes" id="UP000010471"/>
    </source>
</evidence>
<reference evidence="1 2" key="1">
    <citation type="submission" date="2012-06" db="EMBL/GenBank/DDBJ databases">
        <title>Finished chromosome of genome of Microcoleus sp. PCC 7113.</title>
        <authorList>
            <consortium name="US DOE Joint Genome Institute"/>
            <person name="Gugger M."/>
            <person name="Coursin T."/>
            <person name="Rippka R."/>
            <person name="Tandeau De Marsac N."/>
            <person name="Huntemann M."/>
            <person name="Wei C.-L."/>
            <person name="Han J."/>
            <person name="Detter J.C."/>
            <person name="Han C."/>
            <person name="Tapia R."/>
            <person name="Chen A."/>
            <person name="Kyrpides N."/>
            <person name="Mavromatis K."/>
            <person name="Markowitz V."/>
            <person name="Szeto E."/>
            <person name="Ivanova N."/>
            <person name="Pagani I."/>
            <person name="Pati A."/>
            <person name="Goodwin L."/>
            <person name="Nordberg H.P."/>
            <person name="Cantor M.N."/>
            <person name="Hua S.X."/>
            <person name="Woyke T."/>
            <person name="Kerfeld C.A."/>
        </authorList>
    </citation>
    <scope>NUCLEOTIDE SEQUENCE [LARGE SCALE GENOMIC DNA]</scope>
    <source>
        <strain evidence="1 2">PCC 7113</strain>
    </source>
</reference>
<sequence length="41" mass="4386">MGVFTTATLPSGALQQVVWLELATNPNEFTAQIQQGASIHD</sequence>
<dbReference type="EMBL" id="CP003630">
    <property type="protein sequence ID" value="AFZ19481.1"/>
    <property type="molecule type" value="Genomic_DNA"/>
</dbReference>
<dbReference type="HOGENOM" id="CLU_3272834_0_0_3"/>
<dbReference type="AlphaFoldDB" id="K9WI44"/>
<proteinExistence type="predicted"/>
<dbReference type="KEGG" id="mic:Mic7113_3763"/>
<gene>
    <name evidence="1" type="ORF">Mic7113_3763</name>
</gene>
<accession>K9WI44</accession>
<organism evidence="1 2">
    <name type="scientific">Allocoleopsis franciscana PCC 7113</name>
    <dbReference type="NCBI Taxonomy" id="1173027"/>
    <lineage>
        <taxon>Bacteria</taxon>
        <taxon>Bacillati</taxon>
        <taxon>Cyanobacteriota</taxon>
        <taxon>Cyanophyceae</taxon>
        <taxon>Coleofasciculales</taxon>
        <taxon>Coleofasciculaceae</taxon>
        <taxon>Allocoleopsis</taxon>
        <taxon>Allocoleopsis franciscana</taxon>
    </lineage>
</organism>
<dbReference type="Proteomes" id="UP000010471">
    <property type="component" value="Chromosome"/>
</dbReference>
<evidence type="ECO:0000313" key="1">
    <source>
        <dbReference type="EMBL" id="AFZ19481.1"/>
    </source>
</evidence>
<name>K9WI44_9CYAN</name>
<protein>
    <submittedName>
        <fullName evidence="1">Uncharacterized protein</fullName>
    </submittedName>
</protein>
<keyword evidence="2" id="KW-1185">Reference proteome</keyword>